<evidence type="ECO:0000313" key="1">
    <source>
        <dbReference type="EMBL" id="KAK3048819.1"/>
    </source>
</evidence>
<protein>
    <recommendedName>
        <fullName evidence="3">F-box domain-containing protein</fullName>
    </recommendedName>
</protein>
<dbReference type="EMBL" id="JAWDJX010000045">
    <property type="protein sequence ID" value="KAK3048819.1"/>
    <property type="molecule type" value="Genomic_DNA"/>
</dbReference>
<name>A0AAJ0D868_9PEZI</name>
<reference evidence="1" key="1">
    <citation type="submission" date="2023-04" db="EMBL/GenBank/DDBJ databases">
        <title>Black Yeasts Isolated from many extreme environments.</title>
        <authorList>
            <person name="Coleine C."/>
            <person name="Stajich J.E."/>
            <person name="Selbmann L."/>
        </authorList>
    </citation>
    <scope>NUCLEOTIDE SEQUENCE</scope>
    <source>
        <strain evidence="1">CCFEE 5312</strain>
    </source>
</reference>
<dbReference type="PANTHER" id="PTHR42085">
    <property type="entry name" value="F-BOX DOMAIN-CONTAINING PROTEIN"/>
    <property type="match status" value="1"/>
</dbReference>
<gene>
    <name evidence="1" type="ORF">LTR09_009931</name>
</gene>
<sequence>MENSSFARLPRELRDEIYTCALQTGRIKVGARGSDILYTTDTTDKHFLAITTTCKQMHDEATPIFLQTNSFRLELNILNDYSHRRCGWPDKCSKYRDWIDYTLKKYSTPAHAIDIDLWLGEIRMEQFDEATSQTVKNEVVCLVKSAGKALVTWTVSLSFDHSSILTQDRPWPRRYQLEGLPFSTGFTEMPLVAPHACVQDMMSTWIGVLQSKRGMMGPGYYGLYHACLECAGIVAAGVLNDITKALEQDTPSS</sequence>
<dbReference type="PANTHER" id="PTHR42085:SF1">
    <property type="entry name" value="F-BOX DOMAIN-CONTAINING PROTEIN"/>
    <property type="match status" value="1"/>
</dbReference>
<evidence type="ECO:0000313" key="2">
    <source>
        <dbReference type="Proteomes" id="UP001271007"/>
    </source>
</evidence>
<evidence type="ECO:0008006" key="3">
    <source>
        <dbReference type="Google" id="ProtNLM"/>
    </source>
</evidence>
<keyword evidence="2" id="KW-1185">Reference proteome</keyword>
<dbReference type="AlphaFoldDB" id="A0AAJ0D868"/>
<dbReference type="InterPro" id="IPR038883">
    <property type="entry name" value="AN11006-like"/>
</dbReference>
<comment type="caution">
    <text evidence="1">The sequence shown here is derived from an EMBL/GenBank/DDBJ whole genome shotgun (WGS) entry which is preliminary data.</text>
</comment>
<organism evidence="1 2">
    <name type="scientific">Extremus antarcticus</name>
    <dbReference type="NCBI Taxonomy" id="702011"/>
    <lineage>
        <taxon>Eukaryota</taxon>
        <taxon>Fungi</taxon>
        <taxon>Dikarya</taxon>
        <taxon>Ascomycota</taxon>
        <taxon>Pezizomycotina</taxon>
        <taxon>Dothideomycetes</taxon>
        <taxon>Dothideomycetidae</taxon>
        <taxon>Mycosphaerellales</taxon>
        <taxon>Extremaceae</taxon>
        <taxon>Extremus</taxon>
    </lineage>
</organism>
<accession>A0AAJ0D868</accession>
<dbReference type="Proteomes" id="UP001271007">
    <property type="component" value="Unassembled WGS sequence"/>
</dbReference>
<proteinExistence type="predicted"/>